<reference evidence="1" key="1">
    <citation type="submission" date="2021-05" db="EMBL/GenBank/DDBJ databases">
        <title>An isolated secondary fermenter in methanogenic hydrocarbon-degrading communities.</title>
        <authorList>
            <person name="Liu Y.-F."/>
            <person name="Liu Z.-l."/>
        </authorList>
    </citation>
    <scope>NUCLEOTIDE SEQUENCE</scope>
    <source>
        <strain evidence="1">L-13</strain>
    </source>
</reference>
<gene>
    <name evidence="1" type="ORF">KIH16_04515</name>
</gene>
<sequence>MTGKICLDPGHGGRDPGAVGNGWRESDVVLDIALKAESLLQALGFSVAMTRRSDQFVELYRRADFATTTCATLFVSIHANAAASTDACGTEVFHYAGSTLGGLLAQSIYAELRALEGLRGRGIKTADFCVLRRTRCPAVLVETAFITNRTDDAWADEGYLVTERGRLAMAGAVARGIKAYLK</sequence>
<evidence type="ECO:0000313" key="2">
    <source>
        <dbReference type="Proteomes" id="UP000682204"/>
    </source>
</evidence>
<organism evidence="1 2">
    <name type="scientific">Aminirod propionatiphilus</name>
    <dbReference type="NCBI Taxonomy" id="3415223"/>
    <lineage>
        <taxon>Bacteria</taxon>
        <taxon>Thermotogati</taxon>
        <taxon>Synergistota</taxon>
        <taxon>Synergistia</taxon>
        <taxon>Synergistales</taxon>
        <taxon>Aminiphilaceae</taxon>
        <taxon>Aminirod</taxon>
    </lineage>
</organism>
<keyword evidence="2" id="KW-1185">Reference proteome</keyword>
<evidence type="ECO:0000313" key="1">
    <source>
        <dbReference type="EMBL" id="QVL37038.1"/>
    </source>
</evidence>
<name>A0ACD1DYF2_9BACT</name>
<dbReference type="Proteomes" id="UP000682204">
    <property type="component" value="Chromosome"/>
</dbReference>
<accession>A0ACD1DYF2</accession>
<proteinExistence type="predicted"/>
<protein>
    <submittedName>
        <fullName evidence="1">N-acetylmuramoyl-L-alanine amidase</fullName>
    </submittedName>
</protein>
<dbReference type="EMBL" id="CP074691">
    <property type="protein sequence ID" value="QVL37038.1"/>
    <property type="molecule type" value="Genomic_DNA"/>
</dbReference>